<feature type="region of interest" description="Disordered" evidence="3">
    <location>
        <begin position="84"/>
        <end position="108"/>
    </location>
</feature>
<keyword evidence="1" id="KW-0596">Phosphopantetheine</keyword>
<dbReference type="STRING" id="1428628.WN71_038835"/>
<reference evidence="5" key="1">
    <citation type="submission" date="2016-10" db="EMBL/GenBank/DDBJ databases">
        <title>Genome sequence of Streptomyces mangrovisoli MUSC 149.</title>
        <authorList>
            <person name="Lee L.-H."/>
            <person name="Ser H.-L."/>
        </authorList>
    </citation>
    <scope>NUCLEOTIDE SEQUENCE [LARGE SCALE GENOMIC DNA]</scope>
    <source>
        <strain evidence="5">MUSC 149</strain>
    </source>
</reference>
<protein>
    <recommendedName>
        <fullName evidence="4">Carrier domain-containing protein</fullName>
    </recommendedName>
</protein>
<evidence type="ECO:0000259" key="4">
    <source>
        <dbReference type="PROSITE" id="PS50075"/>
    </source>
</evidence>
<dbReference type="EMBL" id="LAVA02000165">
    <property type="protein sequence ID" value="OIJ62567.1"/>
    <property type="molecule type" value="Genomic_DNA"/>
</dbReference>
<evidence type="ECO:0000256" key="2">
    <source>
        <dbReference type="ARBA" id="ARBA00022553"/>
    </source>
</evidence>
<dbReference type="InterPro" id="IPR009081">
    <property type="entry name" value="PP-bd_ACP"/>
</dbReference>
<sequence length="108" mass="11528">MTATESATHGTGELTALVHRAWADALGHDEFTDEDNFFQVGGHSLGALQVVRDLGAALARRIPVRVLFRNPTVRYLAEALAAADTPEAARTADPARAARLPQAAEVRP</sequence>
<accession>A0A1J4NJU1</accession>
<dbReference type="RefSeq" id="WP_046592870.1">
    <property type="nucleotide sequence ID" value="NZ_LAVA02000165.1"/>
</dbReference>
<dbReference type="SUPFAM" id="SSF47336">
    <property type="entry name" value="ACP-like"/>
    <property type="match status" value="1"/>
</dbReference>
<gene>
    <name evidence="5" type="ORF">WN71_038835</name>
</gene>
<dbReference type="SMART" id="SM00823">
    <property type="entry name" value="PKS_PP"/>
    <property type="match status" value="1"/>
</dbReference>
<evidence type="ECO:0000256" key="3">
    <source>
        <dbReference type="SAM" id="MobiDB-lite"/>
    </source>
</evidence>
<dbReference type="InterPro" id="IPR020806">
    <property type="entry name" value="PKS_PP-bd"/>
</dbReference>
<evidence type="ECO:0000256" key="1">
    <source>
        <dbReference type="ARBA" id="ARBA00022450"/>
    </source>
</evidence>
<dbReference type="GO" id="GO:0005737">
    <property type="term" value="C:cytoplasm"/>
    <property type="evidence" value="ECO:0007669"/>
    <property type="project" value="TreeGrafter"/>
</dbReference>
<comment type="caution">
    <text evidence="5">The sequence shown here is derived from an EMBL/GenBank/DDBJ whole genome shotgun (WGS) entry which is preliminary data.</text>
</comment>
<dbReference type="PANTHER" id="PTHR45527">
    <property type="entry name" value="NONRIBOSOMAL PEPTIDE SYNTHETASE"/>
    <property type="match status" value="1"/>
</dbReference>
<dbReference type="GO" id="GO:0017000">
    <property type="term" value="P:antibiotic biosynthetic process"/>
    <property type="evidence" value="ECO:0007669"/>
    <property type="project" value="UniProtKB-ARBA"/>
</dbReference>
<evidence type="ECO:0000313" key="5">
    <source>
        <dbReference type="EMBL" id="OIJ62567.1"/>
    </source>
</evidence>
<name>A0A1J4NJU1_9ACTN</name>
<dbReference type="Gene3D" id="1.10.1200.10">
    <property type="entry name" value="ACP-like"/>
    <property type="match status" value="1"/>
</dbReference>
<dbReference type="InterPro" id="IPR006162">
    <property type="entry name" value="Ppantetheine_attach_site"/>
</dbReference>
<feature type="compositionally biased region" description="Low complexity" evidence="3">
    <location>
        <begin position="84"/>
        <end position="98"/>
    </location>
</feature>
<feature type="domain" description="Carrier" evidence="4">
    <location>
        <begin position="9"/>
        <end position="84"/>
    </location>
</feature>
<dbReference type="OrthoDB" id="2085352at2"/>
<proteinExistence type="predicted"/>
<dbReference type="GO" id="GO:0043041">
    <property type="term" value="P:amino acid activation for nonribosomal peptide biosynthetic process"/>
    <property type="evidence" value="ECO:0007669"/>
    <property type="project" value="TreeGrafter"/>
</dbReference>
<keyword evidence="2" id="KW-0597">Phosphoprotein</keyword>
<dbReference type="GO" id="GO:0031177">
    <property type="term" value="F:phosphopantetheine binding"/>
    <property type="evidence" value="ECO:0007669"/>
    <property type="project" value="InterPro"/>
</dbReference>
<dbReference type="PROSITE" id="PS00012">
    <property type="entry name" value="PHOSPHOPANTETHEINE"/>
    <property type="match status" value="1"/>
</dbReference>
<dbReference type="Pfam" id="PF00550">
    <property type="entry name" value="PP-binding"/>
    <property type="match status" value="1"/>
</dbReference>
<dbReference type="PANTHER" id="PTHR45527:SF1">
    <property type="entry name" value="FATTY ACID SYNTHASE"/>
    <property type="match status" value="1"/>
</dbReference>
<keyword evidence="6" id="KW-1185">Reference proteome</keyword>
<dbReference type="Proteomes" id="UP000034196">
    <property type="component" value="Unassembled WGS sequence"/>
</dbReference>
<evidence type="ECO:0000313" key="6">
    <source>
        <dbReference type="Proteomes" id="UP000034196"/>
    </source>
</evidence>
<dbReference type="AlphaFoldDB" id="A0A1J4NJU1"/>
<organism evidence="5 6">
    <name type="scientific">Streptomyces mangrovisoli</name>
    <dbReference type="NCBI Taxonomy" id="1428628"/>
    <lineage>
        <taxon>Bacteria</taxon>
        <taxon>Bacillati</taxon>
        <taxon>Actinomycetota</taxon>
        <taxon>Actinomycetes</taxon>
        <taxon>Kitasatosporales</taxon>
        <taxon>Streptomycetaceae</taxon>
        <taxon>Streptomyces</taxon>
    </lineage>
</organism>
<dbReference type="InterPro" id="IPR036736">
    <property type="entry name" value="ACP-like_sf"/>
</dbReference>
<dbReference type="GO" id="GO:0044550">
    <property type="term" value="P:secondary metabolite biosynthetic process"/>
    <property type="evidence" value="ECO:0007669"/>
    <property type="project" value="TreeGrafter"/>
</dbReference>
<dbReference type="PROSITE" id="PS50075">
    <property type="entry name" value="CARRIER"/>
    <property type="match status" value="1"/>
</dbReference>